<evidence type="ECO:0000313" key="7">
    <source>
        <dbReference type="EMBL" id="SVB48661.1"/>
    </source>
</evidence>
<feature type="transmembrane region" description="Helical" evidence="5">
    <location>
        <begin position="172"/>
        <end position="195"/>
    </location>
</feature>
<feature type="transmembrane region" description="Helical" evidence="5">
    <location>
        <begin position="140"/>
        <end position="160"/>
    </location>
</feature>
<comment type="subcellular location">
    <subcellularLocation>
        <location evidence="1">Membrane</location>
        <topology evidence="1">Multi-pass membrane protein</topology>
    </subcellularLocation>
</comment>
<feature type="transmembrane region" description="Helical" evidence="5">
    <location>
        <begin position="64"/>
        <end position="86"/>
    </location>
</feature>
<dbReference type="AlphaFoldDB" id="A0A382EF97"/>
<dbReference type="InterPro" id="IPR037185">
    <property type="entry name" value="EmrE-like"/>
</dbReference>
<feature type="transmembrane region" description="Helical" evidence="5">
    <location>
        <begin position="92"/>
        <end position="111"/>
    </location>
</feature>
<feature type="transmembrane region" description="Helical" evidence="5">
    <location>
        <begin position="31"/>
        <end position="52"/>
    </location>
</feature>
<dbReference type="PANTHER" id="PTHR22911:SF6">
    <property type="entry name" value="SOLUTE CARRIER FAMILY 35 MEMBER G1"/>
    <property type="match status" value="1"/>
</dbReference>
<evidence type="ECO:0000256" key="3">
    <source>
        <dbReference type="ARBA" id="ARBA00022989"/>
    </source>
</evidence>
<reference evidence="7" key="1">
    <citation type="submission" date="2018-05" db="EMBL/GenBank/DDBJ databases">
        <authorList>
            <person name="Lanie J.A."/>
            <person name="Ng W.-L."/>
            <person name="Kazmierczak K.M."/>
            <person name="Andrzejewski T.M."/>
            <person name="Davidsen T.M."/>
            <person name="Wayne K.J."/>
            <person name="Tettelin H."/>
            <person name="Glass J.I."/>
            <person name="Rusch D."/>
            <person name="Podicherti R."/>
            <person name="Tsui H.-C.T."/>
            <person name="Winkler M.E."/>
        </authorList>
    </citation>
    <scope>NUCLEOTIDE SEQUENCE</scope>
</reference>
<feature type="transmembrane region" description="Helical" evidence="5">
    <location>
        <begin position="255"/>
        <end position="273"/>
    </location>
</feature>
<gene>
    <name evidence="7" type="ORF">METZ01_LOCUS201515</name>
</gene>
<name>A0A382EF97_9ZZZZ</name>
<feature type="domain" description="EamA" evidence="6">
    <location>
        <begin position="145"/>
        <end position="270"/>
    </location>
</feature>
<evidence type="ECO:0000256" key="4">
    <source>
        <dbReference type="ARBA" id="ARBA00023136"/>
    </source>
</evidence>
<dbReference type="PANTHER" id="PTHR22911">
    <property type="entry name" value="ACYL-MALONYL CONDENSING ENZYME-RELATED"/>
    <property type="match status" value="1"/>
</dbReference>
<dbReference type="GO" id="GO:0016020">
    <property type="term" value="C:membrane"/>
    <property type="evidence" value="ECO:0007669"/>
    <property type="project" value="UniProtKB-SubCell"/>
</dbReference>
<proteinExistence type="predicted"/>
<protein>
    <recommendedName>
        <fullName evidence="6">EamA domain-containing protein</fullName>
    </recommendedName>
</protein>
<evidence type="ECO:0000256" key="2">
    <source>
        <dbReference type="ARBA" id="ARBA00022692"/>
    </source>
</evidence>
<evidence type="ECO:0000259" key="6">
    <source>
        <dbReference type="Pfam" id="PF00892"/>
    </source>
</evidence>
<keyword evidence="2 5" id="KW-0812">Transmembrane</keyword>
<feature type="domain" description="EamA" evidence="6">
    <location>
        <begin position="4"/>
        <end position="134"/>
    </location>
</feature>
<organism evidence="7">
    <name type="scientific">marine metagenome</name>
    <dbReference type="NCBI Taxonomy" id="408172"/>
    <lineage>
        <taxon>unclassified sequences</taxon>
        <taxon>metagenomes</taxon>
        <taxon>ecological metagenomes</taxon>
    </lineage>
</organism>
<evidence type="ECO:0000256" key="5">
    <source>
        <dbReference type="SAM" id="Phobius"/>
    </source>
</evidence>
<feature type="transmembrane region" description="Helical" evidence="5">
    <location>
        <begin position="118"/>
        <end position="134"/>
    </location>
</feature>
<dbReference type="EMBL" id="UINC01043929">
    <property type="protein sequence ID" value="SVB48661.1"/>
    <property type="molecule type" value="Genomic_DNA"/>
</dbReference>
<accession>A0A382EF97</accession>
<dbReference type="Pfam" id="PF00892">
    <property type="entry name" value="EamA"/>
    <property type="match status" value="2"/>
</dbReference>
<keyword evidence="4 5" id="KW-0472">Membrane</keyword>
<evidence type="ECO:0000256" key="1">
    <source>
        <dbReference type="ARBA" id="ARBA00004141"/>
    </source>
</evidence>
<feature type="transmembrane region" description="Helical" evidence="5">
    <location>
        <begin position="232"/>
        <end position="249"/>
    </location>
</feature>
<sequence length="279" mass="31482">MKAIFLNLMCWAILPIMDGLAKYLSLEMPVVQIIWARYFFMVLITLPLYLILSKKKSFFPKNFPIQLLRSIFLLLSTLCFFYSISVLSLAEALTLAFVYPMISTLLSSIILKEKVGTRRWTAVFFGFIGALIVLRPGFDMIHLASFAGLGTGIAYAFYVISTKKLSSDSPFLTLTFSGIVGAIIISLFVPIVWITPSYQQWIIMIALAAFGTLGHFFLILSLKFADASKLAPLGYFEIVTNIIIGYYFFGDFPDFWIWLGLLIIISSGVYISIRENLKK</sequence>
<dbReference type="SUPFAM" id="SSF103481">
    <property type="entry name" value="Multidrug resistance efflux transporter EmrE"/>
    <property type="match status" value="2"/>
</dbReference>
<dbReference type="InterPro" id="IPR000620">
    <property type="entry name" value="EamA_dom"/>
</dbReference>
<feature type="transmembrane region" description="Helical" evidence="5">
    <location>
        <begin position="201"/>
        <end position="220"/>
    </location>
</feature>
<keyword evidence="3 5" id="KW-1133">Transmembrane helix</keyword>